<dbReference type="Proteomes" id="UP000074382">
    <property type="component" value="Unassembled WGS sequence"/>
</dbReference>
<sequence>RAGGARRLREDWQRIQDGFADDPRAGVVAADSLVGEAVEQCTALLNERRRRIESGWQRPGGDGDTERLRAALREYRALLDRVAAVLDWADRARAQSRGSSRSP</sequence>
<protein>
    <submittedName>
        <fullName evidence="1">Uncharacterized protein</fullName>
    </submittedName>
</protein>
<dbReference type="AlphaFoldDB" id="A0A147KEB2"/>
<reference evidence="2" key="1">
    <citation type="journal article" date="2017" name="Acta Aliment.">
        <title>Plant polysaccharide degrading enzyme system of Thermpbifida cellulosilytica TB100 revealed by de novo genome project data.</title>
        <authorList>
            <person name="Toth A."/>
            <person name="Baka E."/>
            <person name="Luzics S."/>
            <person name="Bata-Vidacs I."/>
            <person name="Nagy I."/>
            <person name="Balint B."/>
            <person name="Herceg R."/>
            <person name="Olasz F."/>
            <person name="Wilk T."/>
            <person name="Nagy T."/>
            <person name="Kriszt B."/>
            <person name="Nagy I."/>
            <person name="Kukolya J."/>
        </authorList>
    </citation>
    <scope>NUCLEOTIDE SEQUENCE [LARGE SCALE GENOMIC DNA]</scope>
    <source>
        <strain evidence="2">TB100</strain>
    </source>
</reference>
<feature type="non-terminal residue" evidence="1">
    <location>
        <position position="1"/>
    </location>
</feature>
<evidence type="ECO:0000313" key="1">
    <source>
        <dbReference type="EMBL" id="KUP95608.1"/>
    </source>
</evidence>
<dbReference type="PATRIC" id="fig|665004.4.peg.3947"/>
<proteinExistence type="predicted"/>
<gene>
    <name evidence="1" type="ORF">AC529_16645</name>
</gene>
<name>A0A147KEB2_THECS</name>
<comment type="caution">
    <text evidence="1">The sequence shown here is derived from an EMBL/GenBank/DDBJ whole genome shotgun (WGS) entry which is preliminary data.</text>
</comment>
<keyword evidence="2" id="KW-1185">Reference proteome</keyword>
<organism evidence="1 2">
    <name type="scientific">Thermobifida cellulosilytica TB100</name>
    <dbReference type="NCBI Taxonomy" id="665004"/>
    <lineage>
        <taxon>Bacteria</taxon>
        <taxon>Bacillati</taxon>
        <taxon>Actinomycetota</taxon>
        <taxon>Actinomycetes</taxon>
        <taxon>Streptosporangiales</taxon>
        <taxon>Nocardiopsidaceae</taxon>
        <taxon>Thermobifida</taxon>
    </lineage>
</organism>
<evidence type="ECO:0000313" key="2">
    <source>
        <dbReference type="Proteomes" id="UP000074382"/>
    </source>
</evidence>
<dbReference type="EMBL" id="LGEM01000118">
    <property type="protein sequence ID" value="KUP95608.1"/>
    <property type="molecule type" value="Genomic_DNA"/>
</dbReference>
<accession>A0A147KEB2</accession>